<dbReference type="GO" id="GO:0016413">
    <property type="term" value="F:O-acetyltransferase activity"/>
    <property type="evidence" value="ECO:0007669"/>
    <property type="project" value="TreeGrafter"/>
</dbReference>
<feature type="transmembrane region" description="Helical" evidence="7">
    <location>
        <begin position="207"/>
        <end position="227"/>
    </location>
</feature>
<dbReference type="GO" id="GO:0009246">
    <property type="term" value="P:enterobacterial common antigen biosynthetic process"/>
    <property type="evidence" value="ECO:0007669"/>
    <property type="project" value="TreeGrafter"/>
</dbReference>
<keyword evidence="9" id="KW-0808">Transferase</keyword>
<evidence type="ECO:0000256" key="7">
    <source>
        <dbReference type="SAM" id="Phobius"/>
    </source>
</evidence>
<evidence type="ECO:0000313" key="9">
    <source>
        <dbReference type="EMBL" id="MBP1299722.1"/>
    </source>
</evidence>
<dbReference type="InterPro" id="IPR002656">
    <property type="entry name" value="Acyl_transf_3_dom"/>
</dbReference>
<comment type="subcellular location">
    <subcellularLocation>
        <location evidence="1">Cell membrane</location>
        <topology evidence="1">Multi-pass membrane protein</topology>
    </subcellularLocation>
</comment>
<dbReference type="NCBIfam" id="NF042426">
    <property type="entry name" value="fucose_Ac_NolL"/>
    <property type="match status" value="1"/>
</dbReference>
<dbReference type="PANTHER" id="PTHR40074">
    <property type="entry name" value="O-ACETYLTRANSFERASE WECH"/>
    <property type="match status" value="1"/>
</dbReference>
<sequence>MTSGRDVFDVGSELQIDAHDGPTYSATIWLGSTSILIAARHRRPDDAASGQYLVAAATQRQTDLQLVGLRDVEMMRNVTGSTLPGTPEENDRDLALDFDKAVLIILVIVGHLIQYLLYRDEGFWDSPFFKWIYMFDMPLFMAISGYLSCRALLRKSLMQAVGDRAMQLLVSMLFWCALLETAKLAVLPRAPDASGNILQLLNDVAGTYWFIWAALVCFLFVKILSIFNRWSPWILFLSVIQVALAPLTFSIFPLIKYTYLFFCLGFSFAQSRDWWTSITGAYKPLLIMSASIAALVCFLAWRKDTYVYNNLALVKDMQSAKDVLLMLFGSAAASAIMSELFRQCWRVGRSNRVVRFIAVEIGQSTLVLYLIQGMAFRLMDSIPYAEPSDLTSKLAVAGSLGAAIVLVALMVRRTVHDIPYLSQLILGTSPPRPMSSGAACG</sequence>
<dbReference type="EMBL" id="JAFICZ010000001">
    <property type="protein sequence ID" value="MBP1299722.1"/>
    <property type="molecule type" value="Genomic_DNA"/>
</dbReference>
<dbReference type="Proteomes" id="UP000673383">
    <property type="component" value="Unassembled WGS sequence"/>
</dbReference>
<evidence type="ECO:0000256" key="2">
    <source>
        <dbReference type="ARBA" id="ARBA00007400"/>
    </source>
</evidence>
<evidence type="ECO:0000256" key="5">
    <source>
        <dbReference type="ARBA" id="ARBA00022989"/>
    </source>
</evidence>
<protein>
    <submittedName>
        <fullName evidence="9">Fucose 4-O-acetylase-like acetyltransferase</fullName>
    </submittedName>
</protein>
<feature type="domain" description="Acyltransferase 3" evidence="8">
    <location>
        <begin position="95"/>
        <end position="405"/>
    </location>
</feature>
<comment type="similarity">
    <text evidence="2">Belongs to the acyltransferase 3 family.</text>
</comment>
<organism evidence="9 10">
    <name type="scientific">Bradyrhizobium elkanii</name>
    <dbReference type="NCBI Taxonomy" id="29448"/>
    <lineage>
        <taxon>Bacteria</taxon>
        <taxon>Pseudomonadati</taxon>
        <taxon>Pseudomonadota</taxon>
        <taxon>Alphaproteobacteria</taxon>
        <taxon>Hyphomicrobiales</taxon>
        <taxon>Nitrobacteraceae</taxon>
        <taxon>Bradyrhizobium</taxon>
    </lineage>
</organism>
<keyword evidence="4 7" id="KW-0812">Transmembrane</keyword>
<dbReference type="AlphaFoldDB" id="A0A8I2CAJ5"/>
<dbReference type="InterPro" id="IPR053490">
    <property type="entry name" value="Nod_factor_Fuc_AcT"/>
</dbReference>
<dbReference type="GO" id="GO:0005886">
    <property type="term" value="C:plasma membrane"/>
    <property type="evidence" value="ECO:0007669"/>
    <property type="project" value="UniProtKB-SubCell"/>
</dbReference>
<evidence type="ECO:0000256" key="3">
    <source>
        <dbReference type="ARBA" id="ARBA00022475"/>
    </source>
</evidence>
<name>A0A8I2CAJ5_BRAEL</name>
<feature type="transmembrane region" description="Helical" evidence="7">
    <location>
        <begin position="130"/>
        <end position="153"/>
    </location>
</feature>
<keyword evidence="3" id="KW-1003">Cell membrane</keyword>
<gene>
    <name evidence="9" type="ORF">JOH49_009475</name>
</gene>
<feature type="transmembrane region" description="Helical" evidence="7">
    <location>
        <begin position="391"/>
        <end position="411"/>
    </location>
</feature>
<feature type="transmembrane region" description="Helical" evidence="7">
    <location>
        <begin position="353"/>
        <end position="371"/>
    </location>
</feature>
<dbReference type="Pfam" id="PF01757">
    <property type="entry name" value="Acyl_transf_3"/>
    <property type="match status" value="1"/>
</dbReference>
<evidence type="ECO:0000313" key="10">
    <source>
        <dbReference type="Proteomes" id="UP000673383"/>
    </source>
</evidence>
<feature type="transmembrane region" description="Helical" evidence="7">
    <location>
        <begin position="234"/>
        <end position="252"/>
    </location>
</feature>
<feature type="transmembrane region" description="Helical" evidence="7">
    <location>
        <begin position="101"/>
        <end position="118"/>
    </location>
</feature>
<evidence type="ECO:0000259" key="8">
    <source>
        <dbReference type="Pfam" id="PF01757"/>
    </source>
</evidence>
<dbReference type="PANTHER" id="PTHR40074:SF2">
    <property type="entry name" value="O-ACETYLTRANSFERASE WECH"/>
    <property type="match status" value="1"/>
</dbReference>
<reference evidence="9" key="1">
    <citation type="submission" date="2021-02" db="EMBL/GenBank/DDBJ databases">
        <title>Genomic Encyclopedia of Type Strains, Phase IV (KMG-V): Genome sequencing to study the core and pangenomes of soil and plant-associated prokaryotes.</title>
        <authorList>
            <person name="Whitman W."/>
        </authorList>
    </citation>
    <scope>NUCLEOTIDE SEQUENCE</scope>
    <source>
        <strain evidence="9">USDA 406</strain>
    </source>
</reference>
<proteinExistence type="inferred from homology"/>
<comment type="caution">
    <text evidence="9">The sequence shown here is derived from an EMBL/GenBank/DDBJ whole genome shotgun (WGS) entry which is preliminary data.</text>
</comment>
<keyword evidence="6 7" id="KW-0472">Membrane</keyword>
<accession>A0A8I2CAJ5</accession>
<evidence type="ECO:0000256" key="6">
    <source>
        <dbReference type="ARBA" id="ARBA00023136"/>
    </source>
</evidence>
<feature type="transmembrane region" description="Helical" evidence="7">
    <location>
        <begin position="165"/>
        <end position="187"/>
    </location>
</feature>
<keyword evidence="5 7" id="KW-1133">Transmembrane helix</keyword>
<feature type="transmembrane region" description="Helical" evidence="7">
    <location>
        <begin position="282"/>
        <end position="301"/>
    </location>
</feature>
<evidence type="ECO:0000256" key="1">
    <source>
        <dbReference type="ARBA" id="ARBA00004651"/>
    </source>
</evidence>
<evidence type="ECO:0000256" key="4">
    <source>
        <dbReference type="ARBA" id="ARBA00022692"/>
    </source>
</evidence>